<sequence>MLLFSFSITYGQEENNVSFSEELFEKKIAIGVSGGTNGFGVDVARNVHKHFNVAIGYNYFKIEDFSQTVSYDGQSIKSNINLDIQNIDLRIEYLPFTGSSFKLVAGLAYMMSNGVRVIGQYNSEVTFGEVTMTPDDIGEIRFQAEWEQISPYFGIGLGRAVPKRRVGFGFDIGTYYIGKPKIDFVGTEMLSDMSTQQAQIQSNMEDYNWFPVFKLRLAVRIN</sequence>
<comment type="caution">
    <text evidence="1">The sequence shown here is derived from an EMBL/GenBank/DDBJ whole genome shotgun (WGS) entry which is preliminary data.</text>
</comment>
<reference evidence="1 2" key="1">
    <citation type="journal article" date="2012" name="Int. J. Syst. Evol. Microbiol.">
        <title>Flammeovirga pacifica sp. nov., isolated from deep-sea sediment.</title>
        <authorList>
            <person name="Xu H."/>
            <person name="Fu Y."/>
            <person name="Yang N."/>
            <person name="Ding Z."/>
            <person name="Lai Q."/>
            <person name="Zeng R."/>
        </authorList>
    </citation>
    <scope>NUCLEOTIDE SEQUENCE [LARGE SCALE GENOMIC DNA]</scope>
    <source>
        <strain evidence="2">DSM 24597 / LMG 26175 / WPAGA1</strain>
    </source>
</reference>
<evidence type="ECO:0000313" key="1">
    <source>
        <dbReference type="EMBL" id="OHX64030.1"/>
    </source>
</evidence>
<dbReference type="STRING" id="915059.NH26_20695"/>
<evidence type="ECO:0008006" key="3">
    <source>
        <dbReference type="Google" id="ProtNLM"/>
    </source>
</evidence>
<organism evidence="1 2">
    <name type="scientific">Flammeovirga pacifica</name>
    <dbReference type="NCBI Taxonomy" id="915059"/>
    <lineage>
        <taxon>Bacteria</taxon>
        <taxon>Pseudomonadati</taxon>
        <taxon>Bacteroidota</taxon>
        <taxon>Cytophagia</taxon>
        <taxon>Cytophagales</taxon>
        <taxon>Flammeovirgaceae</taxon>
        <taxon>Flammeovirga</taxon>
    </lineage>
</organism>
<keyword evidence="2" id="KW-1185">Reference proteome</keyword>
<accession>A0A1S1YSN1</accession>
<dbReference type="Proteomes" id="UP000179797">
    <property type="component" value="Unassembled WGS sequence"/>
</dbReference>
<dbReference type="AlphaFoldDB" id="A0A1S1YSN1"/>
<dbReference type="EMBL" id="JRYR02000002">
    <property type="protein sequence ID" value="OHX64030.1"/>
    <property type="molecule type" value="Genomic_DNA"/>
</dbReference>
<dbReference type="Gene3D" id="2.40.160.170">
    <property type="match status" value="1"/>
</dbReference>
<protein>
    <recommendedName>
        <fullName evidence="3">Outer membrane protein beta-barrel domain-containing protein</fullName>
    </recommendedName>
</protein>
<proteinExistence type="predicted"/>
<gene>
    <name evidence="1" type="ORF">NH26_20695</name>
</gene>
<name>A0A1S1YSN1_FLAPC</name>
<evidence type="ECO:0000313" key="2">
    <source>
        <dbReference type="Proteomes" id="UP000179797"/>
    </source>
</evidence>